<dbReference type="AlphaFoldDB" id="A0A0F9GYA1"/>
<dbReference type="EMBL" id="LAZR01016605">
    <property type="protein sequence ID" value="KKM03769.1"/>
    <property type="molecule type" value="Genomic_DNA"/>
</dbReference>
<reference evidence="1" key="1">
    <citation type="journal article" date="2015" name="Nature">
        <title>Complex archaea that bridge the gap between prokaryotes and eukaryotes.</title>
        <authorList>
            <person name="Spang A."/>
            <person name="Saw J.H."/>
            <person name="Jorgensen S.L."/>
            <person name="Zaremba-Niedzwiedzka K."/>
            <person name="Martijn J."/>
            <person name="Lind A.E."/>
            <person name="van Eijk R."/>
            <person name="Schleper C."/>
            <person name="Guy L."/>
            <person name="Ettema T.J."/>
        </authorList>
    </citation>
    <scope>NUCLEOTIDE SEQUENCE</scope>
</reference>
<evidence type="ECO:0000313" key="1">
    <source>
        <dbReference type="EMBL" id="KKM03769.1"/>
    </source>
</evidence>
<comment type="caution">
    <text evidence="1">The sequence shown here is derived from an EMBL/GenBank/DDBJ whole genome shotgun (WGS) entry which is preliminary data.</text>
</comment>
<feature type="non-terminal residue" evidence="1">
    <location>
        <position position="1"/>
    </location>
</feature>
<name>A0A0F9GYA1_9ZZZZ</name>
<protein>
    <submittedName>
        <fullName evidence="1">Uncharacterized protein</fullName>
    </submittedName>
</protein>
<gene>
    <name evidence="1" type="ORF">LCGC14_1771090</name>
</gene>
<organism evidence="1">
    <name type="scientific">marine sediment metagenome</name>
    <dbReference type="NCBI Taxonomy" id="412755"/>
    <lineage>
        <taxon>unclassified sequences</taxon>
        <taxon>metagenomes</taxon>
        <taxon>ecological metagenomes</taxon>
    </lineage>
</organism>
<proteinExistence type="predicted"/>
<accession>A0A0F9GYA1</accession>
<sequence>VAPPRWFFIDSNASAGWIGAVKLLNVNFGNLGGGFGFWASDTTPDNEIKSVKWSDKVDKAISGKWPPREGELFNHPDLEVEML</sequence>